<dbReference type="RefSeq" id="WP_155464997.1">
    <property type="nucleotide sequence ID" value="NZ_WNKY01000018.1"/>
</dbReference>
<dbReference type="AlphaFoldDB" id="A0A6L6PK40"/>
<name>A0A6L6PK40_9BURK</name>
<dbReference type="Pfam" id="PF05488">
    <property type="entry name" value="PAAR_motif"/>
    <property type="match status" value="1"/>
</dbReference>
<dbReference type="OrthoDB" id="197187at2"/>
<dbReference type="CDD" id="cd14744">
    <property type="entry name" value="PAAR_CT_2"/>
    <property type="match status" value="1"/>
</dbReference>
<reference evidence="2 3" key="1">
    <citation type="submission" date="2019-11" db="EMBL/GenBank/DDBJ databases">
        <title>Type strains purchased from KCTC, JCM and DSMZ.</title>
        <authorList>
            <person name="Lu H."/>
        </authorList>
    </citation>
    <scope>NUCLEOTIDE SEQUENCE [LARGE SCALE GENOMIC DNA]</scope>
    <source>
        <strain evidence="2 3">KCTC 22382</strain>
    </source>
</reference>
<evidence type="ECO:0000313" key="2">
    <source>
        <dbReference type="EMBL" id="MTV39333.1"/>
    </source>
</evidence>
<comment type="caution">
    <text evidence="2">The sequence shown here is derived from an EMBL/GenBank/DDBJ whole genome shotgun (WGS) entry which is preliminary data.</text>
</comment>
<feature type="compositionally biased region" description="Low complexity" evidence="1">
    <location>
        <begin position="101"/>
        <end position="112"/>
    </location>
</feature>
<gene>
    <name evidence="2" type="ORF">GM676_17320</name>
</gene>
<accession>A0A6L6PK40</accession>
<keyword evidence="3" id="KW-1185">Reference proteome</keyword>
<proteinExistence type="predicted"/>
<organism evidence="2 3">
    <name type="scientific">Duganella radicis</name>
    <dbReference type="NCBI Taxonomy" id="551988"/>
    <lineage>
        <taxon>Bacteria</taxon>
        <taxon>Pseudomonadati</taxon>
        <taxon>Pseudomonadota</taxon>
        <taxon>Betaproteobacteria</taxon>
        <taxon>Burkholderiales</taxon>
        <taxon>Oxalobacteraceae</taxon>
        <taxon>Telluria group</taxon>
        <taxon>Duganella</taxon>
    </lineage>
</organism>
<evidence type="ECO:0000256" key="1">
    <source>
        <dbReference type="SAM" id="MobiDB-lite"/>
    </source>
</evidence>
<dbReference type="InterPro" id="IPR008727">
    <property type="entry name" value="PAAR_motif"/>
</dbReference>
<dbReference type="Proteomes" id="UP000475582">
    <property type="component" value="Unassembled WGS sequence"/>
</dbReference>
<sequence>MGEKAIIRLGDRTSHGGTVIEGHQVLIIHGKPAAGVGHKVHCPKCSGTITIVEGAMNFSMMGINVAVEGMKTSCGATLIASQITDTVEYGTGNAGDPTSRPAPASLVPPSALQEKSGSPASTAAQGNESTDNYDEQVRVVDQDGQPIAGMPYHITDETGNAYKGVTDRDGCCERVYTESVQSLKILTGVLAMEKWQ</sequence>
<protein>
    <submittedName>
        <fullName evidence="2">PAAR domain-containing protein</fullName>
    </submittedName>
</protein>
<evidence type="ECO:0000313" key="3">
    <source>
        <dbReference type="Proteomes" id="UP000475582"/>
    </source>
</evidence>
<dbReference type="Gene3D" id="2.60.200.60">
    <property type="match status" value="1"/>
</dbReference>
<feature type="region of interest" description="Disordered" evidence="1">
    <location>
        <begin position="90"/>
        <end position="133"/>
    </location>
</feature>
<feature type="compositionally biased region" description="Polar residues" evidence="1">
    <location>
        <begin position="113"/>
        <end position="130"/>
    </location>
</feature>
<dbReference type="EMBL" id="WNKY01000018">
    <property type="protein sequence ID" value="MTV39333.1"/>
    <property type="molecule type" value="Genomic_DNA"/>
</dbReference>